<dbReference type="PANTHER" id="PTHR43298">
    <property type="entry name" value="MULTIDRUG RESISTANCE PROTEIN NORM-RELATED"/>
    <property type="match status" value="1"/>
</dbReference>
<accession>A0A377SWY2</accession>
<evidence type="ECO:0000313" key="13">
    <source>
        <dbReference type="Proteomes" id="UP000255108"/>
    </source>
</evidence>
<keyword evidence="7" id="KW-0406">Ion transport</keyword>
<keyword evidence="4" id="KW-1003">Cell membrane</keyword>
<evidence type="ECO:0000256" key="10">
    <source>
        <dbReference type="SAM" id="Phobius"/>
    </source>
</evidence>
<dbReference type="Proteomes" id="UP000295794">
    <property type="component" value="Unassembled WGS sequence"/>
</dbReference>
<evidence type="ECO:0000256" key="4">
    <source>
        <dbReference type="ARBA" id="ARBA00022475"/>
    </source>
</evidence>
<dbReference type="GO" id="GO:0006811">
    <property type="term" value="P:monoatomic ion transport"/>
    <property type="evidence" value="ECO:0007669"/>
    <property type="project" value="UniProtKB-KW"/>
</dbReference>
<feature type="transmembrane region" description="Helical" evidence="10">
    <location>
        <begin position="389"/>
        <end position="408"/>
    </location>
</feature>
<dbReference type="InterPro" id="IPR002528">
    <property type="entry name" value="MATE_fam"/>
</dbReference>
<comment type="subcellular location">
    <subcellularLocation>
        <location evidence="1">Cell inner membrane</location>
        <topology evidence="1">Multi-pass membrane protein</topology>
    </subcellularLocation>
</comment>
<dbReference type="CDD" id="cd13131">
    <property type="entry name" value="MATE_NorM_like"/>
    <property type="match status" value="1"/>
</dbReference>
<dbReference type="OrthoDB" id="9780160at2"/>
<evidence type="ECO:0000256" key="8">
    <source>
        <dbReference type="ARBA" id="ARBA00023136"/>
    </source>
</evidence>
<keyword evidence="14" id="KW-1185">Reference proteome</keyword>
<evidence type="ECO:0000256" key="2">
    <source>
        <dbReference type="ARBA" id="ARBA00022448"/>
    </source>
</evidence>
<dbReference type="AlphaFoldDB" id="A0A377SWY2"/>
<feature type="transmembrane region" description="Helical" evidence="10">
    <location>
        <begin position="318"/>
        <end position="341"/>
    </location>
</feature>
<feature type="transmembrane region" description="Helical" evidence="10">
    <location>
        <begin position="276"/>
        <end position="297"/>
    </location>
</feature>
<dbReference type="EMBL" id="SMBT01000007">
    <property type="protein sequence ID" value="TCU85533.1"/>
    <property type="molecule type" value="Genomic_DNA"/>
</dbReference>
<feature type="transmembrane region" description="Helical" evidence="10">
    <location>
        <begin position="52"/>
        <end position="73"/>
    </location>
</feature>
<keyword evidence="6 10" id="KW-1133">Transmembrane helix</keyword>
<feature type="transmembrane region" description="Helical" evidence="10">
    <location>
        <begin position="420"/>
        <end position="440"/>
    </location>
</feature>
<evidence type="ECO:0000313" key="11">
    <source>
        <dbReference type="EMBL" id="STR45019.1"/>
    </source>
</evidence>
<evidence type="ECO:0000256" key="7">
    <source>
        <dbReference type="ARBA" id="ARBA00023065"/>
    </source>
</evidence>
<feature type="transmembrane region" description="Helical" evidence="10">
    <location>
        <begin position="187"/>
        <end position="212"/>
    </location>
</feature>
<feature type="transmembrane region" description="Helical" evidence="10">
    <location>
        <begin position="130"/>
        <end position="148"/>
    </location>
</feature>
<sequence length="450" mass="48567">MTTSRLTDIRATWHLAWPIAIGQLATTGTAFIDAVMAGHVSAGDLAAVSVGSSIWVTMMVTLMGFLLAISPLVAQKIGANDLKPIPNLTQQALVQALILALIGLILIRFLLPIFNHLGLEAIVAYKAGEFLKAVSWGLPAFACYRVLYSYSAALNQTKPMMVISIFCLLLNIPCNWVLIYGHWGFPAMGGVGCGWATAFCVWVNFLLLAAWIRYSHVYKNTHPFRAWQSIDWHAQKQLIKLGLPIGMMFFVEVSAFSLIGLLIASLGTVTVAAHQITLNFSSLTFMVPMALGTALTVRVGHAIGAGDYKAARFIGQSGIRMGLCIALLTGTAMIFASRFIAGFYTSDTVVLMLASQLLVLAGFFQFSDATQVVVAGVLRGYKSTRGPMLIHLTAFWVIGIPLGYLLTFGTSTLPGHGVQGYWIALIAALTCAALSLMALFRRVSLKQLVV</sequence>
<feature type="transmembrane region" description="Helical" evidence="10">
    <location>
        <begin position="93"/>
        <end position="110"/>
    </location>
</feature>
<evidence type="ECO:0000256" key="9">
    <source>
        <dbReference type="ARBA" id="ARBA00031636"/>
    </source>
</evidence>
<dbReference type="GO" id="GO:0015297">
    <property type="term" value="F:antiporter activity"/>
    <property type="evidence" value="ECO:0007669"/>
    <property type="project" value="UniProtKB-KW"/>
</dbReference>
<dbReference type="GO" id="GO:0005886">
    <property type="term" value="C:plasma membrane"/>
    <property type="evidence" value="ECO:0007669"/>
    <property type="project" value="UniProtKB-SubCell"/>
</dbReference>
<protein>
    <recommendedName>
        <fullName evidence="9">Multidrug-efflux transporter</fullName>
    </recommendedName>
</protein>
<keyword evidence="2" id="KW-0813">Transport</keyword>
<feature type="transmembrane region" description="Helical" evidence="10">
    <location>
        <begin position="160"/>
        <end position="181"/>
    </location>
</feature>
<evidence type="ECO:0000256" key="3">
    <source>
        <dbReference type="ARBA" id="ARBA00022449"/>
    </source>
</evidence>
<dbReference type="NCBIfam" id="TIGR00797">
    <property type="entry name" value="matE"/>
    <property type="match status" value="1"/>
</dbReference>
<gene>
    <name evidence="11" type="primary">norM</name>
    <name evidence="12" type="ORF">EV682_10743</name>
    <name evidence="11" type="ORF">NCTC11159_03565</name>
</gene>
<reference evidence="12 14" key="2">
    <citation type="submission" date="2019-03" db="EMBL/GenBank/DDBJ databases">
        <title>Genomic Encyclopedia of Type Strains, Phase IV (KMG-IV): sequencing the most valuable type-strain genomes for metagenomic binning, comparative biology and taxonomic classification.</title>
        <authorList>
            <person name="Goeker M."/>
        </authorList>
    </citation>
    <scope>NUCLEOTIDE SEQUENCE [LARGE SCALE GENOMIC DNA]</scope>
    <source>
        <strain evidence="12 14">DSM 3764</strain>
    </source>
</reference>
<dbReference type="EMBL" id="UGHR01000003">
    <property type="protein sequence ID" value="STR45019.1"/>
    <property type="molecule type" value="Genomic_DNA"/>
</dbReference>
<evidence type="ECO:0000313" key="12">
    <source>
        <dbReference type="EMBL" id="TCU85533.1"/>
    </source>
</evidence>
<feature type="transmembrane region" description="Helical" evidence="10">
    <location>
        <begin position="353"/>
        <end position="377"/>
    </location>
</feature>
<dbReference type="RefSeq" id="WP_115228740.1">
    <property type="nucleotide sequence ID" value="NZ_CAWOLO010000007.1"/>
</dbReference>
<keyword evidence="5 10" id="KW-0812">Transmembrane</keyword>
<dbReference type="PANTHER" id="PTHR43298:SF2">
    <property type="entry name" value="FMN_FAD EXPORTER YEEO-RELATED"/>
    <property type="match status" value="1"/>
</dbReference>
<dbReference type="Proteomes" id="UP000255108">
    <property type="component" value="Unassembled WGS sequence"/>
</dbReference>
<evidence type="ECO:0000313" key="14">
    <source>
        <dbReference type="Proteomes" id="UP000295794"/>
    </source>
</evidence>
<dbReference type="PIRSF" id="PIRSF006603">
    <property type="entry name" value="DinF"/>
    <property type="match status" value="1"/>
</dbReference>
<name>A0A377SWY2_9NEIS</name>
<proteinExistence type="predicted"/>
<dbReference type="InterPro" id="IPR048279">
    <property type="entry name" value="MdtK-like"/>
</dbReference>
<dbReference type="Pfam" id="PF01554">
    <property type="entry name" value="MatE"/>
    <property type="match status" value="2"/>
</dbReference>
<evidence type="ECO:0000256" key="1">
    <source>
        <dbReference type="ARBA" id="ARBA00004429"/>
    </source>
</evidence>
<feature type="transmembrane region" description="Helical" evidence="10">
    <location>
        <begin position="12"/>
        <end position="32"/>
    </location>
</feature>
<organism evidence="11 13">
    <name type="scientific">Iodobacter fluviatilis</name>
    <dbReference type="NCBI Taxonomy" id="537"/>
    <lineage>
        <taxon>Bacteria</taxon>
        <taxon>Pseudomonadati</taxon>
        <taxon>Pseudomonadota</taxon>
        <taxon>Betaproteobacteria</taxon>
        <taxon>Neisseriales</taxon>
        <taxon>Chitinibacteraceae</taxon>
        <taxon>Iodobacter</taxon>
    </lineage>
</organism>
<evidence type="ECO:0000256" key="5">
    <source>
        <dbReference type="ARBA" id="ARBA00022692"/>
    </source>
</evidence>
<keyword evidence="3" id="KW-0050">Antiport</keyword>
<feature type="transmembrane region" description="Helical" evidence="10">
    <location>
        <begin position="241"/>
        <end position="264"/>
    </location>
</feature>
<keyword evidence="8 10" id="KW-0472">Membrane</keyword>
<dbReference type="InterPro" id="IPR050222">
    <property type="entry name" value="MATE_MdtK"/>
</dbReference>
<evidence type="ECO:0000256" key="6">
    <source>
        <dbReference type="ARBA" id="ARBA00022989"/>
    </source>
</evidence>
<reference evidence="11 13" key="1">
    <citation type="submission" date="2018-06" db="EMBL/GenBank/DDBJ databases">
        <authorList>
            <consortium name="Pathogen Informatics"/>
            <person name="Doyle S."/>
        </authorList>
    </citation>
    <scope>NUCLEOTIDE SEQUENCE [LARGE SCALE GENOMIC DNA]</scope>
    <source>
        <strain evidence="11 13">NCTC11159</strain>
    </source>
</reference>
<dbReference type="GO" id="GO:0042910">
    <property type="term" value="F:xenobiotic transmembrane transporter activity"/>
    <property type="evidence" value="ECO:0007669"/>
    <property type="project" value="InterPro"/>
</dbReference>